<gene>
    <name evidence="1" type="ORF">SARC_18259</name>
</gene>
<proteinExistence type="predicted"/>
<reference evidence="1 2" key="1">
    <citation type="submission" date="2011-02" db="EMBL/GenBank/DDBJ databases">
        <title>The Genome Sequence of Sphaeroforma arctica JP610.</title>
        <authorList>
            <consortium name="The Broad Institute Genome Sequencing Platform"/>
            <person name="Russ C."/>
            <person name="Cuomo C."/>
            <person name="Young S.K."/>
            <person name="Zeng Q."/>
            <person name="Gargeya S."/>
            <person name="Alvarado L."/>
            <person name="Berlin A."/>
            <person name="Chapman S.B."/>
            <person name="Chen Z."/>
            <person name="Freedman E."/>
            <person name="Gellesch M."/>
            <person name="Goldberg J."/>
            <person name="Griggs A."/>
            <person name="Gujja S."/>
            <person name="Heilman E."/>
            <person name="Heiman D."/>
            <person name="Howarth C."/>
            <person name="Mehta T."/>
            <person name="Neiman D."/>
            <person name="Pearson M."/>
            <person name="Roberts A."/>
            <person name="Saif S."/>
            <person name="Shea T."/>
            <person name="Shenoy N."/>
            <person name="Sisk P."/>
            <person name="Stolte C."/>
            <person name="Sykes S."/>
            <person name="White J."/>
            <person name="Yandava C."/>
            <person name="Burger G."/>
            <person name="Gray M.W."/>
            <person name="Holland P.W.H."/>
            <person name="King N."/>
            <person name="Lang F.B.F."/>
            <person name="Roger A.J."/>
            <person name="Ruiz-Trillo I."/>
            <person name="Haas B."/>
            <person name="Nusbaum C."/>
            <person name="Birren B."/>
        </authorList>
    </citation>
    <scope>NUCLEOTIDE SEQUENCE [LARGE SCALE GENOMIC DNA]</scope>
    <source>
        <strain evidence="1 2">JP610</strain>
    </source>
</reference>
<dbReference type="GeneID" id="25918763"/>
<dbReference type="EMBL" id="KQ256601">
    <property type="protein sequence ID" value="KNC66026.1"/>
    <property type="molecule type" value="Genomic_DNA"/>
</dbReference>
<evidence type="ECO:0000313" key="2">
    <source>
        <dbReference type="Proteomes" id="UP000054560"/>
    </source>
</evidence>
<protein>
    <submittedName>
        <fullName evidence="1">Uncharacterized protein</fullName>
    </submittedName>
</protein>
<keyword evidence="2" id="KW-1185">Reference proteome</keyword>
<dbReference type="Proteomes" id="UP000054560">
    <property type="component" value="Unassembled WGS sequence"/>
</dbReference>
<dbReference type="AlphaFoldDB" id="A0A0L0ENQ0"/>
<organism evidence="1 2">
    <name type="scientific">Sphaeroforma arctica JP610</name>
    <dbReference type="NCBI Taxonomy" id="667725"/>
    <lineage>
        <taxon>Eukaryota</taxon>
        <taxon>Ichthyosporea</taxon>
        <taxon>Ichthyophonida</taxon>
        <taxon>Sphaeroforma</taxon>
    </lineage>
</organism>
<evidence type="ECO:0000313" key="1">
    <source>
        <dbReference type="EMBL" id="KNC66026.1"/>
    </source>
</evidence>
<accession>A0A0L0ENQ0</accession>
<sequence>MESVSVVLGSSLGFLMTFSGVGGVNVPFFICFRALSSFSVQGSITWEGSINSQRLSIRYGMKVSVTAQTGFESFPGSNPLDIKDV</sequence>
<name>A0A0L0ENQ0_9EUKA</name>
<dbReference type="RefSeq" id="XP_014143135.1">
    <property type="nucleotide sequence ID" value="XM_014287660.1"/>
</dbReference>